<dbReference type="AlphaFoldDB" id="A0A9P3FXU8"/>
<dbReference type="PANTHER" id="PTHR34846:SF11">
    <property type="entry name" value="4-CARBOXYMUCONOLACTONE DECARBOXYLASE FAMILY PROTEIN (AFU_ORTHOLOGUE AFUA_6G11590)"/>
    <property type="match status" value="1"/>
</dbReference>
<gene>
    <name evidence="2" type="ORF">PsYK624_006390</name>
</gene>
<keyword evidence="3" id="KW-1185">Reference proteome</keyword>
<feature type="domain" description="Carboxymuconolactone decarboxylase-like" evidence="1">
    <location>
        <begin position="40"/>
        <end position="101"/>
    </location>
</feature>
<proteinExistence type="predicted"/>
<comment type="caution">
    <text evidence="2">The sequence shown here is derived from an EMBL/GenBank/DDBJ whole genome shotgun (WGS) entry which is preliminary data.</text>
</comment>
<name>A0A9P3FXU8_9APHY</name>
<organism evidence="2 3">
    <name type="scientific">Phanerochaete sordida</name>
    <dbReference type="NCBI Taxonomy" id="48140"/>
    <lineage>
        <taxon>Eukaryota</taxon>
        <taxon>Fungi</taxon>
        <taxon>Dikarya</taxon>
        <taxon>Basidiomycota</taxon>
        <taxon>Agaricomycotina</taxon>
        <taxon>Agaricomycetes</taxon>
        <taxon>Polyporales</taxon>
        <taxon>Phanerochaetaceae</taxon>
        <taxon>Phanerochaete</taxon>
    </lineage>
</organism>
<dbReference type="PANTHER" id="PTHR34846">
    <property type="entry name" value="4-CARBOXYMUCONOLACTONE DECARBOXYLASE FAMILY PROTEIN (AFU_ORTHOLOGUE AFUA_6G11590)"/>
    <property type="match status" value="1"/>
</dbReference>
<dbReference type="SUPFAM" id="SSF69118">
    <property type="entry name" value="AhpD-like"/>
    <property type="match status" value="1"/>
</dbReference>
<sequence length="191" mass="20824">MPRVPYRYPEPGTDPVADEIRKRRQGGKLLELDGALLNAPDLAAGYSSLLGAVRQRNSLPDDLRELLILRVAALNGAAYEWLAHAPIGQKAGLTSEQLAVIRDENTALSKNVDPNHVLSDLQRTALAYADWMTKNVHVPQDVFDTLKGLLDNKQIVEVTMTVSAYNAVSRILIALDVGDKAGEKVPEVPGH</sequence>
<dbReference type="EMBL" id="BPQB01000001">
    <property type="protein sequence ID" value="GJE84563.1"/>
    <property type="molecule type" value="Genomic_DNA"/>
</dbReference>
<accession>A0A9P3FXU8</accession>
<reference evidence="2 3" key="1">
    <citation type="submission" date="2021-08" db="EMBL/GenBank/DDBJ databases">
        <title>Draft Genome Sequence of Phanerochaete sordida strain YK-624.</title>
        <authorList>
            <person name="Mori T."/>
            <person name="Dohra H."/>
            <person name="Suzuki T."/>
            <person name="Kawagishi H."/>
            <person name="Hirai H."/>
        </authorList>
    </citation>
    <scope>NUCLEOTIDE SEQUENCE [LARGE SCALE GENOMIC DNA]</scope>
    <source>
        <strain evidence="2 3">YK-624</strain>
    </source>
</reference>
<dbReference type="OrthoDB" id="9998495at2759"/>
<dbReference type="InterPro" id="IPR003779">
    <property type="entry name" value="CMD-like"/>
</dbReference>
<dbReference type="GO" id="GO:0051920">
    <property type="term" value="F:peroxiredoxin activity"/>
    <property type="evidence" value="ECO:0007669"/>
    <property type="project" value="InterPro"/>
</dbReference>
<evidence type="ECO:0000313" key="3">
    <source>
        <dbReference type="Proteomes" id="UP000703269"/>
    </source>
</evidence>
<protein>
    <submittedName>
        <fullName evidence="2">Carboxymuconolactone decarboxylase</fullName>
    </submittedName>
</protein>
<dbReference type="InterPro" id="IPR029032">
    <property type="entry name" value="AhpD-like"/>
</dbReference>
<dbReference type="Gene3D" id="1.20.1290.10">
    <property type="entry name" value="AhpD-like"/>
    <property type="match status" value="1"/>
</dbReference>
<dbReference type="Pfam" id="PF02627">
    <property type="entry name" value="CMD"/>
    <property type="match status" value="1"/>
</dbReference>
<dbReference type="Proteomes" id="UP000703269">
    <property type="component" value="Unassembled WGS sequence"/>
</dbReference>
<evidence type="ECO:0000313" key="2">
    <source>
        <dbReference type="EMBL" id="GJE84563.1"/>
    </source>
</evidence>
<evidence type="ECO:0000259" key="1">
    <source>
        <dbReference type="Pfam" id="PF02627"/>
    </source>
</evidence>